<dbReference type="AlphaFoldDB" id="A0A7T8KH86"/>
<name>A0A7T8KH86_CALRO</name>
<dbReference type="PANTHER" id="PTHR36688:SF2">
    <property type="entry name" value="ENDONUCLEASE_EXONUCLEASE_PHOSPHATASE DOMAIN-CONTAINING PROTEIN"/>
    <property type="match status" value="1"/>
</dbReference>
<reference evidence="3" key="1">
    <citation type="submission" date="2021-01" db="EMBL/GenBank/DDBJ databases">
        <title>Caligus Genome Assembly.</title>
        <authorList>
            <person name="Gallardo-Escarate C."/>
        </authorList>
    </citation>
    <scope>NUCLEOTIDE SEQUENCE [LARGE SCALE GENOMIC DNA]</scope>
</reference>
<dbReference type="InterPro" id="IPR000477">
    <property type="entry name" value="RT_dom"/>
</dbReference>
<evidence type="ECO:0000259" key="1">
    <source>
        <dbReference type="PROSITE" id="PS50878"/>
    </source>
</evidence>
<dbReference type="PANTHER" id="PTHR36688">
    <property type="entry name" value="ENDO/EXONUCLEASE/PHOSPHATASE DOMAIN-CONTAINING PROTEIN"/>
    <property type="match status" value="1"/>
</dbReference>
<keyword evidence="3" id="KW-1185">Reference proteome</keyword>
<gene>
    <name evidence="2" type="ORF">FKW44_000392</name>
</gene>
<protein>
    <recommendedName>
        <fullName evidence="1">Reverse transcriptase domain-containing protein</fullName>
    </recommendedName>
</protein>
<accession>A0A7T8KH86</accession>
<evidence type="ECO:0000313" key="3">
    <source>
        <dbReference type="Proteomes" id="UP000595437"/>
    </source>
</evidence>
<dbReference type="OrthoDB" id="6381911at2759"/>
<feature type="non-terminal residue" evidence="2">
    <location>
        <position position="566"/>
    </location>
</feature>
<dbReference type="InterPro" id="IPR052560">
    <property type="entry name" value="RdDP_mobile_element"/>
</dbReference>
<proteinExistence type="predicted"/>
<dbReference type="Pfam" id="PF00078">
    <property type="entry name" value="RVT_1"/>
    <property type="match status" value="1"/>
</dbReference>
<dbReference type="EMBL" id="CP045890">
    <property type="protein sequence ID" value="QQP55914.1"/>
    <property type="molecule type" value="Genomic_DNA"/>
</dbReference>
<dbReference type="PROSITE" id="PS50878">
    <property type="entry name" value="RT_POL"/>
    <property type="match status" value="1"/>
</dbReference>
<organism evidence="2 3">
    <name type="scientific">Caligus rogercresseyi</name>
    <name type="common">Sea louse</name>
    <dbReference type="NCBI Taxonomy" id="217165"/>
    <lineage>
        <taxon>Eukaryota</taxon>
        <taxon>Metazoa</taxon>
        <taxon>Ecdysozoa</taxon>
        <taxon>Arthropoda</taxon>
        <taxon>Crustacea</taxon>
        <taxon>Multicrustacea</taxon>
        <taxon>Hexanauplia</taxon>
        <taxon>Copepoda</taxon>
        <taxon>Siphonostomatoida</taxon>
        <taxon>Caligidae</taxon>
        <taxon>Caligus</taxon>
    </lineage>
</organism>
<feature type="domain" description="Reverse transcriptase" evidence="1">
    <location>
        <begin position="118"/>
        <end position="359"/>
    </location>
</feature>
<evidence type="ECO:0000313" key="2">
    <source>
        <dbReference type="EMBL" id="QQP55914.1"/>
    </source>
</evidence>
<dbReference type="Proteomes" id="UP000595437">
    <property type="component" value="Chromosome 1"/>
</dbReference>
<sequence length="566" mass="62238">FVSHNLSRIRRGGQNEAWKILSEMTNKSKGTGSLLLPTGVNSNLGAAEAANKLYVEKVEKLREGINVTKQPIKFAAAVKRALTELAPKRAVGEDGIPITIFKWAIYALALPLVHLVNAIIDSSIWPSSWKRSIVIPILKNKKPRNEIASYRPVSLLVAVSKLVERVLYDQLVAFVEETGSSRGHSVDTALASMFHNIGMAQDNGSKVAIAAFDYSAAFDTISPSALLDKLQWMEIGSHTLIGSYMKGRTQRVCWNGAFSEFHRDPASDLFSSSSSQPTCRKKSARLLQTWPGFLYADDTLVTVEATTWDDVKAATRALEEDMVEYSRDNALHLNVEKTQILHLKNPQTIGTLGLLGVEIDRNGAFGTHHANVLNELRRRTGAIRRLASVLPRGKLLNEIARALVIGKLNVCAWVTRRSQGYQDQSRREPGAGDNAAVQVILNDLARTLNGVRRSDRIRASDLLDRCGLPTVNEVVTSQSAMAVWKVSNDPTFPLAELLVGHDERTRGAALNLKKASTSRSVAAKNMADAWSSSPDLRDAQTLVEARQHAKILGSRILNLVRDCLFI</sequence>